<evidence type="ECO:0000256" key="3">
    <source>
        <dbReference type="PROSITE-ProRule" id="PRU00221"/>
    </source>
</evidence>
<keyword evidence="5" id="KW-0812">Transmembrane</keyword>
<dbReference type="PANTHER" id="PTHR19848">
    <property type="entry name" value="WD40 REPEAT PROTEIN"/>
    <property type="match status" value="1"/>
</dbReference>
<keyword evidence="2" id="KW-0677">Repeat</keyword>
<evidence type="ECO:0000313" key="8">
    <source>
        <dbReference type="Proteomes" id="UP000181790"/>
    </source>
</evidence>
<reference evidence="7 8" key="1">
    <citation type="submission" date="2016-10" db="EMBL/GenBank/DDBJ databases">
        <title>Arsenicibacter rosenii gen. nov., sp. nov., an efficient arsenic-methylating bacterium isolated from an arsenic-contaminated paddy soil.</title>
        <authorList>
            <person name="Huang K."/>
        </authorList>
    </citation>
    <scope>NUCLEOTIDE SEQUENCE [LARGE SCALE GENOMIC DNA]</scope>
    <source>
        <strain evidence="7 8">SM-1</strain>
    </source>
</reference>
<keyword evidence="8" id="KW-1185">Reference proteome</keyword>
<protein>
    <recommendedName>
        <fullName evidence="6">Novel STAND NTPase 1 domain-containing protein</fullName>
    </recommendedName>
</protein>
<dbReference type="RefSeq" id="WP_071501152.1">
    <property type="nucleotide sequence ID" value="NZ_MORL01000001.1"/>
</dbReference>
<name>A0A1S2VPG2_9BACT</name>
<evidence type="ECO:0000256" key="2">
    <source>
        <dbReference type="ARBA" id="ARBA00022737"/>
    </source>
</evidence>
<feature type="repeat" description="WD" evidence="3">
    <location>
        <begin position="936"/>
        <end position="977"/>
    </location>
</feature>
<accession>A0A1S2VPG2</accession>
<evidence type="ECO:0000313" key="7">
    <source>
        <dbReference type="EMBL" id="OIN60651.1"/>
    </source>
</evidence>
<dbReference type="PROSITE" id="PS50082">
    <property type="entry name" value="WD_REPEATS_2"/>
    <property type="match status" value="3"/>
</dbReference>
<dbReference type="AlphaFoldDB" id="A0A1S2VPG2"/>
<sequence length="1059" mass="117340">MVQVSNTSAVSNPFPGLRSFEFEDAHLFYGRDNQIRELRDKLTGSRFLAIIGSSGSGKSSLVKAGLLPGLIAGHQAGSHTGDWQIVFFNPEANPIRSLAIALFQSFSRRNHPFVAGSSPETIEHLLETDLDVIISLCRDHSLLIVIDQFEELFRYQANTSEAHQKTAGFIDMILAFSRQSVCSAYVVITMRSDYVDHCTNYEGLTEAINHGYYVLPKMNQDEIRQVITKPIEAQRSAITEQLTERLLNDTGNNPDLLPVLQHALMRTWAYWHRTATASQAIDISHYEAIGTMNQAISLHAEEIYGSLPTDKSKLATEAFFKSLISVGTDDRIVVNPTSLATIKIITGLPDFLLFDVVDRFRARDVAFLTPLSGLSVDMQTTIGMSMERITRLWDRLREWCQQEIDSAKLYKELSRSAAQYEAGLTGPLVNPELQLALKWLREQKPTEEWARRHDFFFERALNYLEFSRQKYDFEVENREKRQRQEITRSRILAALGIGLAFIAIIASIYLIMITATAKSAEKQANDQRALALEQKQLADDQRKEATTQSRIAQQLWEIANQEKDLKDQQTRRANAQSELAKRQSQKAVLAQLDAERARNASDRLREIAQNAEKLARDNADAAKKAAALARSAEQQAKTSEQSALSNAKEANRLRMLTVAQSLAIQSLQLPESTQDDLPKLLALEAYRLNQENHGPNNSPGIFSALLKAAEERFVLEGHKDNIRAVAIDPAKPVIASGSDDGTVRIWDLATRKTTRMLQPARRTTGGFRAVVFSKDDKFVFAGSQEGQLYAWDLSKPKGVTVYKAHTAPVLSLIPFRNNTELLSVSTNGLIRLWKQTPAGLDSLSSISAGIPILSVRLTPDGRHLLCGSANGTLALINMADLKEETVYIKQPDLPGRITAMAFSPDGKNLVLGNSDGTVLLLGYAGNKPASSGYRLPGSHASTVTGAAFSPDNKLIVTTSYDGSLKMWNMQDAQRRQAPQPINITDYGNWIMNLGYAGDGNTVLFAGADKTIWGLNTNINQLVDTVSKSVKRQLTPDERAKYVGSDGIRPTVPALPANSN</sequence>
<dbReference type="InterPro" id="IPR015943">
    <property type="entry name" value="WD40/YVTN_repeat-like_dom_sf"/>
</dbReference>
<keyword evidence="1 3" id="KW-0853">WD repeat</keyword>
<evidence type="ECO:0000256" key="1">
    <source>
        <dbReference type="ARBA" id="ARBA00022574"/>
    </source>
</evidence>
<evidence type="ECO:0000256" key="4">
    <source>
        <dbReference type="SAM" id="Coils"/>
    </source>
</evidence>
<dbReference type="Pfam" id="PF00400">
    <property type="entry name" value="WD40"/>
    <property type="match status" value="5"/>
</dbReference>
<dbReference type="OrthoDB" id="414967at2"/>
<proteinExistence type="predicted"/>
<gene>
    <name evidence="7" type="ORF">BLX24_00605</name>
</gene>
<feature type="transmembrane region" description="Helical" evidence="5">
    <location>
        <begin position="491"/>
        <end position="512"/>
    </location>
</feature>
<dbReference type="SMART" id="SM00320">
    <property type="entry name" value="WD40"/>
    <property type="match status" value="6"/>
</dbReference>
<dbReference type="Gene3D" id="2.130.10.10">
    <property type="entry name" value="YVTN repeat-like/Quinoprotein amine dehydrogenase"/>
    <property type="match status" value="2"/>
</dbReference>
<dbReference type="InterPro" id="IPR019775">
    <property type="entry name" value="WD40_repeat_CS"/>
</dbReference>
<dbReference type="InterPro" id="IPR001680">
    <property type="entry name" value="WD40_rpt"/>
</dbReference>
<dbReference type="Pfam" id="PF20703">
    <property type="entry name" value="nSTAND1"/>
    <property type="match status" value="1"/>
</dbReference>
<dbReference type="EMBL" id="MORL01000001">
    <property type="protein sequence ID" value="OIN60651.1"/>
    <property type="molecule type" value="Genomic_DNA"/>
</dbReference>
<dbReference type="InterPro" id="IPR049052">
    <property type="entry name" value="nSTAND1"/>
</dbReference>
<dbReference type="InterPro" id="IPR027417">
    <property type="entry name" value="P-loop_NTPase"/>
</dbReference>
<evidence type="ECO:0000256" key="5">
    <source>
        <dbReference type="SAM" id="Phobius"/>
    </source>
</evidence>
<dbReference type="PANTHER" id="PTHR19848:SF8">
    <property type="entry name" value="F-BOX AND WD REPEAT DOMAIN CONTAINING 7"/>
    <property type="match status" value="1"/>
</dbReference>
<dbReference type="PROSITE" id="PS00678">
    <property type="entry name" value="WD_REPEATS_1"/>
    <property type="match status" value="2"/>
</dbReference>
<dbReference type="InterPro" id="IPR036322">
    <property type="entry name" value="WD40_repeat_dom_sf"/>
</dbReference>
<feature type="domain" description="Novel STAND NTPase 1" evidence="6">
    <location>
        <begin position="13"/>
        <end position="422"/>
    </location>
</feature>
<organism evidence="7 8">
    <name type="scientific">Arsenicibacter rosenii</name>
    <dbReference type="NCBI Taxonomy" id="1750698"/>
    <lineage>
        <taxon>Bacteria</taxon>
        <taxon>Pseudomonadati</taxon>
        <taxon>Bacteroidota</taxon>
        <taxon>Cytophagia</taxon>
        <taxon>Cytophagales</taxon>
        <taxon>Spirosomataceae</taxon>
        <taxon>Arsenicibacter</taxon>
    </lineage>
</organism>
<feature type="coiled-coil region" evidence="4">
    <location>
        <begin position="558"/>
        <end position="624"/>
    </location>
</feature>
<evidence type="ECO:0000259" key="6">
    <source>
        <dbReference type="Pfam" id="PF20703"/>
    </source>
</evidence>
<comment type="caution">
    <text evidence="7">The sequence shown here is derived from an EMBL/GenBank/DDBJ whole genome shotgun (WGS) entry which is preliminary data.</text>
</comment>
<dbReference type="SUPFAM" id="SSF52540">
    <property type="entry name" value="P-loop containing nucleoside triphosphate hydrolases"/>
    <property type="match status" value="1"/>
</dbReference>
<dbReference type="PROSITE" id="PS50294">
    <property type="entry name" value="WD_REPEATS_REGION"/>
    <property type="match status" value="2"/>
</dbReference>
<keyword evidence="5" id="KW-0472">Membrane</keyword>
<feature type="repeat" description="WD" evidence="3">
    <location>
        <begin position="802"/>
        <end position="834"/>
    </location>
</feature>
<dbReference type="SUPFAM" id="SSF50978">
    <property type="entry name" value="WD40 repeat-like"/>
    <property type="match status" value="1"/>
</dbReference>
<keyword evidence="5" id="KW-1133">Transmembrane helix</keyword>
<dbReference type="Gene3D" id="3.40.50.300">
    <property type="entry name" value="P-loop containing nucleotide triphosphate hydrolases"/>
    <property type="match status" value="1"/>
</dbReference>
<dbReference type="Proteomes" id="UP000181790">
    <property type="component" value="Unassembled WGS sequence"/>
</dbReference>
<dbReference type="CDD" id="cd00200">
    <property type="entry name" value="WD40"/>
    <property type="match status" value="1"/>
</dbReference>
<feature type="repeat" description="WD" evidence="3">
    <location>
        <begin position="715"/>
        <end position="756"/>
    </location>
</feature>
<keyword evidence="4" id="KW-0175">Coiled coil</keyword>